<evidence type="ECO:0000256" key="6">
    <source>
        <dbReference type="ARBA" id="ARBA00013213"/>
    </source>
</evidence>
<evidence type="ECO:0000256" key="4">
    <source>
        <dbReference type="ARBA" id="ARBA00005139"/>
    </source>
</evidence>
<comment type="pathway">
    <text evidence="1">Amino-acid biosynthesis; L-methionine biosynthesis via de novo pathway; L-homoserine from L-aspartate: step 1/3.</text>
</comment>
<comment type="similarity">
    <text evidence="5">Belongs to the homoserine dehydrogenase family.</text>
</comment>
<comment type="caution">
    <text evidence="16">The sequence shown here is derived from an EMBL/GenBank/DDBJ whole genome shotgun (WGS) entry which is preliminary data.</text>
</comment>
<dbReference type="EC" id="1.1.1.3" evidence="6"/>
<dbReference type="PANTHER" id="PTHR43331">
    <property type="entry name" value="HOMOSERINE DEHYDROGENASE"/>
    <property type="match status" value="1"/>
</dbReference>
<dbReference type="AlphaFoldDB" id="A0A829YNH9"/>
<evidence type="ECO:0000256" key="3">
    <source>
        <dbReference type="ARBA" id="ARBA00005062"/>
    </source>
</evidence>
<comment type="catalytic activity">
    <reaction evidence="12">
        <text>L-homoserine + NAD(+) = L-aspartate 4-semialdehyde + NADH + H(+)</text>
        <dbReference type="Rhea" id="RHEA:15757"/>
        <dbReference type="ChEBI" id="CHEBI:15378"/>
        <dbReference type="ChEBI" id="CHEBI:57476"/>
        <dbReference type="ChEBI" id="CHEBI:57540"/>
        <dbReference type="ChEBI" id="CHEBI:57945"/>
        <dbReference type="ChEBI" id="CHEBI:537519"/>
        <dbReference type="EC" id="1.1.1.3"/>
    </reaction>
    <physiologicalReaction direction="right-to-left" evidence="12">
        <dbReference type="Rhea" id="RHEA:15759"/>
    </physiologicalReaction>
</comment>
<evidence type="ECO:0000256" key="1">
    <source>
        <dbReference type="ARBA" id="ARBA00004986"/>
    </source>
</evidence>
<dbReference type="InterPro" id="IPR001342">
    <property type="entry name" value="HDH_cat"/>
</dbReference>
<dbReference type="NCBIfam" id="NF004976">
    <property type="entry name" value="PRK06349.1"/>
    <property type="match status" value="1"/>
</dbReference>
<feature type="domain" description="Aspartate/homoserine dehydrogenase NAD-binding" evidence="15">
    <location>
        <begin position="260"/>
        <end position="364"/>
    </location>
</feature>
<dbReference type="SUPFAM" id="SSF55347">
    <property type="entry name" value="Glyceraldehyde-3-phosphate dehydrogenase-like, C-terminal domain"/>
    <property type="match status" value="1"/>
</dbReference>
<evidence type="ECO:0000256" key="8">
    <source>
        <dbReference type="ARBA" id="ARBA00022605"/>
    </source>
</evidence>
<protein>
    <recommendedName>
        <fullName evidence="7">Homoserine dehydrogenase</fullName>
        <ecNumber evidence="6">1.1.1.3</ecNumber>
    </recommendedName>
</protein>
<dbReference type="Gene3D" id="3.40.1160.10">
    <property type="entry name" value="Acetylglutamate kinase-like"/>
    <property type="match status" value="1"/>
</dbReference>
<evidence type="ECO:0000256" key="5">
    <source>
        <dbReference type="ARBA" id="ARBA00006753"/>
    </source>
</evidence>
<dbReference type="EMBL" id="BLJN01000007">
    <property type="protein sequence ID" value="GFE84046.1"/>
    <property type="molecule type" value="Genomic_DNA"/>
</dbReference>
<dbReference type="InterPro" id="IPR001048">
    <property type="entry name" value="Asp/Glu/Uridylate_kinase"/>
</dbReference>
<keyword evidence="9" id="KW-0791">Threonine biosynthesis</keyword>
<dbReference type="RefSeq" id="WP_161815642.1">
    <property type="nucleotide sequence ID" value="NZ_BLJN01000007.1"/>
</dbReference>
<dbReference type="Pfam" id="PF03447">
    <property type="entry name" value="NAD_binding_3"/>
    <property type="match status" value="1"/>
</dbReference>
<feature type="domain" description="Aspartate/glutamate/uridylate kinase" evidence="13">
    <location>
        <begin position="5"/>
        <end position="221"/>
    </location>
</feature>
<comment type="pathway">
    <text evidence="4">Amino-acid biosynthesis; L-threonine biosynthesis; L-threonine from L-aspartate: step 1/5.</text>
</comment>
<dbReference type="Proteomes" id="UP000445000">
    <property type="component" value="Unassembled WGS sequence"/>
</dbReference>
<dbReference type="Pfam" id="PF00696">
    <property type="entry name" value="AA_kinase"/>
    <property type="match status" value="1"/>
</dbReference>
<evidence type="ECO:0000259" key="13">
    <source>
        <dbReference type="Pfam" id="PF00696"/>
    </source>
</evidence>
<keyword evidence="11" id="KW-0486">Methionine biosynthesis</keyword>
<dbReference type="GO" id="GO:0004412">
    <property type="term" value="F:homoserine dehydrogenase activity"/>
    <property type="evidence" value="ECO:0007669"/>
    <property type="project" value="UniProtKB-EC"/>
</dbReference>
<name>A0A829YNH9_9GAMM</name>
<keyword evidence="17" id="KW-1185">Reference proteome</keyword>
<proteinExistence type="inferred from homology"/>
<comment type="pathway">
    <text evidence="3">Amino-acid biosynthesis; L-methionine biosynthesis via de novo pathway; L-homoserine from L-aspartate: step 3/3.</text>
</comment>
<dbReference type="GO" id="GO:0050661">
    <property type="term" value="F:NADP binding"/>
    <property type="evidence" value="ECO:0007669"/>
    <property type="project" value="InterPro"/>
</dbReference>
<comment type="pathway">
    <text evidence="2">Amino-acid biosynthesis; L-threonine biosynthesis; L-threonine from L-aspartate: step 3/5.</text>
</comment>
<evidence type="ECO:0000256" key="12">
    <source>
        <dbReference type="ARBA" id="ARBA00049031"/>
    </source>
</evidence>
<dbReference type="Gene3D" id="3.30.360.10">
    <property type="entry name" value="Dihydrodipicolinate Reductase, domain 2"/>
    <property type="match status" value="1"/>
</dbReference>
<dbReference type="SUPFAM" id="SSF51735">
    <property type="entry name" value="NAD(P)-binding Rossmann-fold domains"/>
    <property type="match status" value="1"/>
</dbReference>
<evidence type="ECO:0000256" key="7">
    <source>
        <dbReference type="ARBA" id="ARBA00013376"/>
    </source>
</evidence>
<gene>
    <name evidence="16" type="ORF">GCM10011487_60460</name>
</gene>
<dbReference type="GO" id="GO:0009086">
    <property type="term" value="P:methionine biosynthetic process"/>
    <property type="evidence" value="ECO:0007669"/>
    <property type="project" value="UniProtKB-KW"/>
</dbReference>
<dbReference type="InterPro" id="IPR036291">
    <property type="entry name" value="NAD(P)-bd_dom_sf"/>
</dbReference>
<evidence type="ECO:0000259" key="14">
    <source>
        <dbReference type="Pfam" id="PF00742"/>
    </source>
</evidence>
<organism evidence="16 17">
    <name type="scientific">Steroidobacter agaridevorans</name>
    <dbReference type="NCBI Taxonomy" id="2695856"/>
    <lineage>
        <taxon>Bacteria</taxon>
        <taxon>Pseudomonadati</taxon>
        <taxon>Pseudomonadota</taxon>
        <taxon>Gammaproteobacteria</taxon>
        <taxon>Steroidobacterales</taxon>
        <taxon>Steroidobacteraceae</taxon>
        <taxon>Steroidobacter</taxon>
    </lineage>
</organism>
<dbReference type="InterPro" id="IPR019811">
    <property type="entry name" value="HDH_CS"/>
</dbReference>
<dbReference type="PANTHER" id="PTHR43331:SF1">
    <property type="entry name" value="HOMOSERINE DEHYDROGENASE"/>
    <property type="match status" value="1"/>
</dbReference>
<evidence type="ECO:0000259" key="15">
    <source>
        <dbReference type="Pfam" id="PF03447"/>
    </source>
</evidence>
<dbReference type="FunFam" id="3.30.360.10:FF:000005">
    <property type="entry name" value="Homoserine dehydrogenase"/>
    <property type="match status" value="1"/>
</dbReference>
<dbReference type="InterPro" id="IPR036393">
    <property type="entry name" value="AceGlu_kinase-like_sf"/>
</dbReference>
<evidence type="ECO:0000256" key="9">
    <source>
        <dbReference type="ARBA" id="ARBA00022697"/>
    </source>
</evidence>
<dbReference type="UniPathway" id="UPA00051">
    <property type="reaction ID" value="UER00465"/>
</dbReference>
<dbReference type="Gene3D" id="3.40.50.720">
    <property type="entry name" value="NAD(P)-binding Rossmann-like Domain"/>
    <property type="match status" value="1"/>
</dbReference>
<keyword evidence="8" id="KW-0028">Amino-acid biosynthesis</keyword>
<dbReference type="Pfam" id="PF00742">
    <property type="entry name" value="Homoserine_dh"/>
    <property type="match status" value="1"/>
</dbReference>
<dbReference type="UniPathway" id="UPA00050">
    <property type="reaction ID" value="UER00063"/>
</dbReference>
<dbReference type="PROSITE" id="PS01042">
    <property type="entry name" value="HOMOSER_DHGENASE"/>
    <property type="match status" value="1"/>
</dbReference>
<dbReference type="InterPro" id="IPR005106">
    <property type="entry name" value="Asp/hSer_DH_NAD-bd"/>
</dbReference>
<dbReference type="SUPFAM" id="SSF53633">
    <property type="entry name" value="Carbamate kinase-like"/>
    <property type="match status" value="1"/>
</dbReference>
<evidence type="ECO:0000256" key="10">
    <source>
        <dbReference type="ARBA" id="ARBA00023002"/>
    </source>
</evidence>
<evidence type="ECO:0000256" key="11">
    <source>
        <dbReference type="ARBA" id="ARBA00023167"/>
    </source>
</evidence>
<keyword evidence="10" id="KW-0560">Oxidoreductase</keyword>
<reference evidence="17" key="1">
    <citation type="submission" date="2020-01" db="EMBL/GenBank/DDBJ databases">
        <title>'Steroidobacter agaridevorans' sp. nov., agar-degrading bacteria isolated from rhizosphere soils.</title>
        <authorList>
            <person name="Ikenaga M."/>
            <person name="Kataoka M."/>
            <person name="Murouchi A."/>
            <person name="Katsuragi S."/>
            <person name="Sakai M."/>
        </authorList>
    </citation>
    <scope>NUCLEOTIDE SEQUENCE [LARGE SCALE GENOMIC DNA]</scope>
    <source>
        <strain evidence="17">YU21-B</strain>
    </source>
</reference>
<evidence type="ECO:0000313" key="16">
    <source>
        <dbReference type="EMBL" id="GFE84046.1"/>
    </source>
</evidence>
<sequence>MNPSIVVLKFGSSVLQTEADLPQAIDEIYREWRAGRRVIAVVSAFAGVTDQRFAQTRAVTNDLHEQAAWVAGGEEESGTKLAAALIANGVSARYVDAREAGLRAHGEPHESTPVSLNASYLHDHLRDHAVLVVPGFIAHDIQGRTVLLGRGGSDLTALFLAKNLEARCRLLKDVDGVYESDPAVVENHAQRFNRLSWRTALEIGGRIIQPRALQFAQSHGQSFEVACVGSNLSTLVDHGPDEIATVLHENIQPVRVVLLGLGTVGLGVYAHLLRRPDLFQVVRIVVRDLDKPRRLDEANLEAPKSLLSIDPWDAVTQPADLVIETIGGLEPAGEIVHAALLRGRAVVTANKALIASRWWEKLARFATGKQPLLKFGAAVGGAVPVLETVSALAHHAGVVQVRAILNGTCNFILDALEQRIDFDTALAHAQANGFAEADPHDDLVGLDAARKLELIARAAFGEASHFELNVRGIVGVTASQASLVREEGLSLKLVGACERSEGHVRGAVKLHELPASDFLAGARAEQNRVEIVAGNGQIVRLAGKGAGRWPTALSILGDVHEYLRDGRIAAADEQVQPAVVNA</sequence>
<feature type="domain" description="Homoserine dehydrogenase catalytic" evidence="14">
    <location>
        <begin position="384"/>
        <end position="559"/>
    </location>
</feature>
<evidence type="ECO:0000313" key="17">
    <source>
        <dbReference type="Proteomes" id="UP000445000"/>
    </source>
</evidence>
<accession>A0A829YNH9</accession>
<dbReference type="GO" id="GO:0009088">
    <property type="term" value="P:threonine biosynthetic process"/>
    <property type="evidence" value="ECO:0007669"/>
    <property type="project" value="UniProtKB-UniPathway"/>
</dbReference>
<evidence type="ECO:0000256" key="2">
    <source>
        <dbReference type="ARBA" id="ARBA00005056"/>
    </source>
</evidence>